<dbReference type="InterPro" id="IPR050553">
    <property type="entry name" value="Thioredoxin_ResA/DsbE_sf"/>
</dbReference>
<dbReference type="PANTHER" id="PTHR42852:SF1">
    <property type="entry name" value="THIOREDOXIN-LIKE PROTEIN YNEN"/>
    <property type="match status" value="1"/>
</dbReference>
<dbReference type="InterPro" id="IPR013766">
    <property type="entry name" value="Thioredoxin_domain"/>
</dbReference>
<evidence type="ECO:0000256" key="1">
    <source>
        <dbReference type="ARBA" id="ARBA00023157"/>
    </source>
</evidence>
<gene>
    <name evidence="3" type="ORF">ACFSCX_10790</name>
</gene>
<dbReference type="PROSITE" id="PS51352">
    <property type="entry name" value="THIOREDOXIN_2"/>
    <property type="match status" value="1"/>
</dbReference>
<evidence type="ECO:0000313" key="3">
    <source>
        <dbReference type="EMBL" id="MFD1737037.1"/>
    </source>
</evidence>
<dbReference type="InterPro" id="IPR036249">
    <property type="entry name" value="Thioredoxin-like_sf"/>
</dbReference>
<dbReference type="InterPro" id="IPR000866">
    <property type="entry name" value="AhpC/TSA"/>
</dbReference>
<dbReference type="Proteomes" id="UP001597214">
    <property type="component" value="Unassembled WGS sequence"/>
</dbReference>
<dbReference type="EC" id="1.11.1.24" evidence="3"/>
<sequence>MKRIIAIGILLGLIGYTLYTQLLAKEEEKVIIPANAGHYGEIIKNQGFVGNSSFDFTLSTLEGKKVQLSDYKGKKVILNFWATWCPPCKDEMPHMQEFYDEYSEEVEILAVNLRDRERSDEAIQQFIEANHINFPILLDEKGKVTSAYKVLTIPTSFFIDTQGTIQYHFIGPMSVNDMKRLTKSMN</sequence>
<keyword evidence="3" id="KW-0575">Peroxidase</keyword>
<dbReference type="RefSeq" id="WP_377928234.1">
    <property type="nucleotide sequence ID" value="NZ_JBHUEM010000015.1"/>
</dbReference>
<dbReference type="PANTHER" id="PTHR42852">
    <property type="entry name" value="THIOL:DISULFIDE INTERCHANGE PROTEIN DSBE"/>
    <property type="match status" value="1"/>
</dbReference>
<dbReference type="SUPFAM" id="SSF52833">
    <property type="entry name" value="Thioredoxin-like"/>
    <property type="match status" value="1"/>
</dbReference>
<keyword evidence="1" id="KW-1015">Disulfide bond</keyword>
<comment type="caution">
    <text evidence="3">The sequence shown here is derived from an EMBL/GenBank/DDBJ whole genome shotgun (WGS) entry which is preliminary data.</text>
</comment>
<feature type="domain" description="Thioredoxin" evidence="2">
    <location>
        <begin position="47"/>
        <end position="186"/>
    </location>
</feature>
<evidence type="ECO:0000259" key="2">
    <source>
        <dbReference type="PROSITE" id="PS51352"/>
    </source>
</evidence>
<dbReference type="PROSITE" id="PS00194">
    <property type="entry name" value="THIOREDOXIN_1"/>
    <property type="match status" value="1"/>
</dbReference>
<dbReference type="Gene3D" id="3.40.30.10">
    <property type="entry name" value="Glutaredoxin"/>
    <property type="match status" value="1"/>
</dbReference>
<reference evidence="4" key="1">
    <citation type="journal article" date="2019" name="Int. J. Syst. Evol. Microbiol.">
        <title>The Global Catalogue of Microorganisms (GCM) 10K type strain sequencing project: providing services to taxonomists for standard genome sequencing and annotation.</title>
        <authorList>
            <consortium name="The Broad Institute Genomics Platform"/>
            <consortium name="The Broad Institute Genome Sequencing Center for Infectious Disease"/>
            <person name="Wu L."/>
            <person name="Ma J."/>
        </authorList>
    </citation>
    <scope>NUCLEOTIDE SEQUENCE [LARGE SCALE GENOMIC DNA]</scope>
    <source>
        <strain evidence="4">CCUG 49339</strain>
    </source>
</reference>
<organism evidence="3 4">
    <name type="scientific">Bacillus salitolerans</name>
    <dbReference type="NCBI Taxonomy" id="1437434"/>
    <lineage>
        <taxon>Bacteria</taxon>
        <taxon>Bacillati</taxon>
        <taxon>Bacillota</taxon>
        <taxon>Bacilli</taxon>
        <taxon>Bacillales</taxon>
        <taxon>Bacillaceae</taxon>
        <taxon>Bacillus</taxon>
    </lineage>
</organism>
<dbReference type="InterPro" id="IPR017937">
    <property type="entry name" value="Thioredoxin_CS"/>
</dbReference>
<dbReference type="Pfam" id="PF00578">
    <property type="entry name" value="AhpC-TSA"/>
    <property type="match status" value="1"/>
</dbReference>
<proteinExistence type="predicted"/>
<name>A0ABW4LRA5_9BACI</name>
<evidence type="ECO:0000313" key="4">
    <source>
        <dbReference type="Proteomes" id="UP001597214"/>
    </source>
</evidence>
<keyword evidence="3" id="KW-0560">Oxidoreductase</keyword>
<keyword evidence="4" id="KW-1185">Reference proteome</keyword>
<protein>
    <submittedName>
        <fullName evidence="3">Peroxiredoxin family protein</fullName>
        <ecNumber evidence="3">1.11.1.24</ecNumber>
    </submittedName>
</protein>
<dbReference type="GO" id="GO:0140824">
    <property type="term" value="F:thioredoxin-dependent peroxiredoxin activity"/>
    <property type="evidence" value="ECO:0007669"/>
    <property type="project" value="UniProtKB-EC"/>
</dbReference>
<dbReference type="EMBL" id="JBHUEM010000015">
    <property type="protein sequence ID" value="MFD1737037.1"/>
    <property type="molecule type" value="Genomic_DNA"/>
</dbReference>
<dbReference type="CDD" id="cd02966">
    <property type="entry name" value="TlpA_like_family"/>
    <property type="match status" value="1"/>
</dbReference>
<accession>A0ABW4LRA5</accession>